<proteinExistence type="predicted"/>
<evidence type="ECO:0000313" key="1">
    <source>
        <dbReference type="EMBL" id="KON30102.1"/>
    </source>
</evidence>
<dbReference type="AlphaFoldDB" id="A0A0M0BNE7"/>
<name>A0A0M0BNE7_9ARCH</name>
<dbReference type="Proteomes" id="UP000037210">
    <property type="component" value="Unassembled WGS sequence"/>
</dbReference>
<reference evidence="1 2" key="1">
    <citation type="submission" date="2015-06" db="EMBL/GenBank/DDBJ databases">
        <title>New insights into the roles of widespread benthic archaea in carbon and nitrogen cycling.</title>
        <authorList>
            <person name="Lazar C.S."/>
            <person name="Baker B.J."/>
            <person name="Seitz K.W."/>
            <person name="Hyde A.S."/>
            <person name="Dick G.J."/>
            <person name="Hinrichs K.-U."/>
            <person name="Teske A.P."/>
        </authorList>
    </citation>
    <scope>NUCLEOTIDE SEQUENCE [LARGE SCALE GENOMIC DNA]</scope>
    <source>
        <strain evidence="1">DG-45</strain>
    </source>
</reference>
<dbReference type="EMBL" id="LFWZ01000041">
    <property type="protein sequence ID" value="KON30102.1"/>
    <property type="molecule type" value="Genomic_DNA"/>
</dbReference>
<sequence length="194" mass="22585">MARRLKRAERAYARKARQAVQGLFFKHHRLPGVRGWELRQSRGPEWIEVLEVLDSQLKPLDLQVTRVFDEPEMYAEPTRQQLQDARYYITLRGTVDEKTAKTIGWRIDDIAGLAVSVAYLISKQGRAPRRDVEKALEEKLPGWRVRMNVDRYIEEGYLGEDQGGIIHLDWRSRAEIDQKQLVDLILAFGKKTAE</sequence>
<gene>
    <name evidence="1" type="ORF">AC482_04670</name>
</gene>
<accession>A0A0M0BNE7</accession>
<comment type="caution">
    <text evidence="1">The sequence shown here is derived from an EMBL/GenBank/DDBJ whole genome shotgun (WGS) entry which is preliminary data.</text>
</comment>
<evidence type="ECO:0008006" key="3">
    <source>
        <dbReference type="Google" id="ProtNLM"/>
    </source>
</evidence>
<evidence type="ECO:0000313" key="2">
    <source>
        <dbReference type="Proteomes" id="UP000037210"/>
    </source>
</evidence>
<organism evidence="1 2">
    <name type="scientific">miscellaneous Crenarchaeota group-15 archaeon DG-45</name>
    <dbReference type="NCBI Taxonomy" id="1685127"/>
    <lineage>
        <taxon>Archaea</taxon>
        <taxon>Candidatus Bathyarchaeota</taxon>
        <taxon>MCG-15</taxon>
    </lineage>
</organism>
<protein>
    <recommendedName>
        <fullName evidence="3">MAGE domain-containing protein</fullName>
    </recommendedName>
</protein>